<evidence type="ECO:0000313" key="3">
    <source>
        <dbReference type="EMBL" id="GGZ01227.1"/>
    </source>
</evidence>
<dbReference type="PANTHER" id="PTHR24221">
    <property type="entry name" value="ATP-BINDING CASSETTE SUB-FAMILY B"/>
    <property type="match status" value="1"/>
</dbReference>
<dbReference type="InterPro" id="IPR027417">
    <property type="entry name" value="P-loop_NTPase"/>
</dbReference>
<proteinExistence type="predicted"/>
<feature type="compositionally biased region" description="Low complexity" evidence="1">
    <location>
        <begin position="148"/>
        <end position="168"/>
    </location>
</feature>
<reference evidence="3" key="1">
    <citation type="journal article" date="2014" name="Int. J. Syst. Evol. Microbiol.">
        <title>Complete genome sequence of Corynebacterium casei LMG S-19264T (=DSM 44701T), isolated from a smear-ripened cheese.</title>
        <authorList>
            <consortium name="US DOE Joint Genome Institute (JGI-PGF)"/>
            <person name="Walter F."/>
            <person name="Albersmeier A."/>
            <person name="Kalinowski J."/>
            <person name="Ruckert C."/>
        </authorList>
    </citation>
    <scope>NUCLEOTIDE SEQUENCE</scope>
    <source>
        <strain evidence="3">JCM 4815</strain>
    </source>
</reference>
<comment type="caution">
    <text evidence="3">The sequence shown here is derived from an EMBL/GenBank/DDBJ whole genome shotgun (WGS) entry which is preliminary data.</text>
</comment>
<dbReference type="InterPro" id="IPR003439">
    <property type="entry name" value="ABC_transporter-like_ATP-bd"/>
</dbReference>
<keyword evidence="4" id="KW-1185">Reference proteome</keyword>
<dbReference type="GO" id="GO:0034040">
    <property type="term" value="F:ATPase-coupled lipid transmembrane transporter activity"/>
    <property type="evidence" value="ECO:0007669"/>
    <property type="project" value="TreeGrafter"/>
</dbReference>
<dbReference type="PANTHER" id="PTHR24221:SF654">
    <property type="entry name" value="ATP-BINDING CASSETTE SUB-FAMILY B MEMBER 6"/>
    <property type="match status" value="1"/>
</dbReference>
<gene>
    <name evidence="3" type="ORF">GCM10010365_20260</name>
</gene>
<organism evidence="3 4">
    <name type="scientific">Streptomyces poonensis</name>
    <dbReference type="NCBI Taxonomy" id="68255"/>
    <lineage>
        <taxon>Bacteria</taxon>
        <taxon>Bacillati</taxon>
        <taxon>Actinomycetota</taxon>
        <taxon>Actinomycetes</taxon>
        <taxon>Kitasatosporales</taxon>
        <taxon>Streptomycetaceae</taxon>
        <taxon>Streptomyces</taxon>
    </lineage>
</organism>
<protein>
    <recommendedName>
        <fullName evidence="2">ABC transporter domain-containing protein</fullName>
    </recommendedName>
</protein>
<accession>A0A918PE49</accession>
<dbReference type="GO" id="GO:0016887">
    <property type="term" value="F:ATP hydrolysis activity"/>
    <property type="evidence" value="ECO:0007669"/>
    <property type="project" value="InterPro"/>
</dbReference>
<feature type="domain" description="ABC transporter" evidence="2">
    <location>
        <begin position="51"/>
        <end position="145"/>
    </location>
</feature>
<dbReference type="GO" id="GO:0005524">
    <property type="term" value="F:ATP binding"/>
    <property type="evidence" value="ECO:0007669"/>
    <property type="project" value="InterPro"/>
</dbReference>
<dbReference type="Gene3D" id="3.40.50.300">
    <property type="entry name" value="P-loop containing nucleotide triphosphate hydrolases"/>
    <property type="match status" value="1"/>
</dbReference>
<evidence type="ECO:0000259" key="2">
    <source>
        <dbReference type="Pfam" id="PF00005"/>
    </source>
</evidence>
<reference evidence="3" key="2">
    <citation type="submission" date="2020-09" db="EMBL/GenBank/DDBJ databases">
        <authorList>
            <person name="Sun Q."/>
            <person name="Ohkuma M."/>
        </authorList>
    </citation>
    <scope>NUCLEOTIDE SEQUENCE</scope>
    <source>
        <strain evidence="3">JCM 4815</strain>
    </source>
</reference>
<dbReference type="SUPFAM" id="SSF52540">
    <property type="entry name" value="P-loop containing nucleoside triphosphate hydrolases"/>
    <property type="match status" value="1"/>
</dbReference>
<dbReference type="InterPro" id="IPR039421">
    <property type="entry name" value="Type_1_exporter"/>
</dbReference>
<dbReference type="EMBL" id="BMVW01000002">
    <property type="protein sequence ID" value="GGZ01227.1"/>
    <property type="molecule type" value="Genomic_DNA"/>
</dbReference>
<feature type="region of interest" description="Disordered" evidence="1">
    <location>
        <begin position="148"/>
        <end position="178"/>
    </location>
</feature>
<sequence>MQRKAVAAAGRITALLDVPELPVTDRPQKPNGNDVVLDGVVFGYDPGRPVLHGVDLTCRAGSVTALVGGSGAGKSTLAALVPRFHDGDAAVVRIGGVDVRDIAPGELYRHVGFVFQDVQLLHGTVADNLRLGRPDATDDELVAAATAAASTSASRDCRAATTRSSTRTPGSPAAKRSA</sequence>
<name>A0A918PE49_9ACTN</name>
<evidence type="ECO:0000313" key="4">
    <source>
        <dbReference type="Proteomes" id="UP000622166"/>
    </source>
</evidence>
<dbReference type="Proteomes" id="UP000622166">
    <property type="component" value="Unassembled WGS sequence"/>
</dbReference>
<dbReference type="AlphaFoldDB" id="A0A918PE49"/>
<dbReference type="Pfam" id="PF00005">
    <property type="entry name" value="ABC_tran"/>
    <property type="match status" value="1"/>
</dbReference>
<evidence type="ECO:0000256" key="1">
    <source>
        <dbReference type="SAM" id="MobiDB-lite"/>
    </source>
</evidence>